<reference evidence="3" key="1">
    <citation type="submission" date="2012-12" db="EMBL/GenBank/DDBJ databases">
        <authorList>
            <person name="Hellsten U."/>
            <person name="Grimwood J."/>
            <person name="Chapman J.A."/>
            <person name="Shapiro H."/>
            <person name="Aerts A."/>
            <person name="Otillar R.P."/>
            <person name="Terry A.Y."/>
            <person name="Boore J.L."/>
            <person name="Simakov O."/>
            <person name="Marletaz F."/>
            <person name="Cho S.-J."/>
            <person name="Edsinger-Gonzales E."/>
            <person name="Havlak P."/>
            <person name="Kuo D.-H."/>
            <person name="Larsson T."/>
            <person name="Lv J."/>
            <person name="Arendt D."/>
            <person name="Savage R."/>
            <person name="Osoegawa K."/>
            <person name="de Jong P."/>
            <person name="Lindberg D.R."/>
            <person name="Seaver E.C."/>
            <person name="Weisblat D.A."/>
            <person name="Putnam N.H."/>
            <person name="Grigoriev I.V."/>
            <person name="Rokhsar D.S."/>
        </authorList>
    </citation>
    <scope>NUCLEOTIDE SEQUENCE</scope>
</reference>
<dbReference type="OrthoDB" id="10057873at2759"/>
<reference evidence="1 3" key="2">
    <citation type="journal article" date="2013" name="Nature">
        <title>Insights into bilaterian evolution from three spiralian genomes.</title>
        <authorList>
            <person name="Simakov O."/>
            <person name="Marletaz F."/>
            <person name="Cho S.J."/>
            <person name="Edsinger-Gonzales E."/>
            <person name="Havlak P."/>
            <person name="Hellsten U."/>
            <person name="Kuo D.H."/>
            <person name="Larsson T."/>
            <person name="Lv J."/>
            <person name="Arendt D."/>
            <person name="Savage R."/>
            <person name="Osoegawa K."/>
            <person name="de Jong P."/>
            <person name="Grimwood J."/>
            <person name="Chapman J.A."/>
            <person name="Shapiro H."/>
            <person name="Aerts A."/>
            <person name="Otillar R.P."/>
            <person name="Terry A.Y."/>
            <person name="Boore J.L."/>
            <person name="Grigoriev I.V."/>
            <person name="Lindberg D.R."/>
            <person name="Seaver E.C."/>
            <person name="Weisblat D.A."/>
            <person name="Putnam N.H."/>
            <person name="Rokhsar D.S."/>
        </authorList>
    </citation>
    <scope>NUCLEOTIDE SEQUENCE</scope>
</reference>
<dbReference type="AlphaFoldDB" id="T1EJX0"/>
<dbReference type="EnsemblMetazoa" id="HelroT147126">
    <property type="protein sequence ID" value="HelroP147126"/>
    <property type="gene ID" value="HelroG147126"/>
</dbReference>
<dbReference type="KEGG" id="hro:HELRODRAFT_147126"/>
<dbReference type="CTD" id="20196870"/>
<dbReference type="eggNOG" id="ENOG502SWJF">
    <property type="taxonomic scope" value="Eukaryota"/>
</dbReference>
<evidence type="ECO:0008006" key="4">
    <source>
        <dbReference type="Google" id="ProtNLM"/>
    </source>
</evidence>
<name>T1EJX0_HELRO</name>
<dbReference type="Proteomes" id="UP000015101">
    <property type="component" value="Unassembled WGS sequence"/>
</dbReference>
<evidence type="ECO:0000313" key="3">
    <source>
        <dbReference type="Proteomes" id="UP000015101"/>
    </source>
</evidence>
<protein>
    <recommendedName>
        <fullName evidence="4">HAT C-terminal dimerisation domain-containing protein</fullName>
    </recommendedName>
</protein>
<dbReference type="HOGENOM" id="CLU_198678_0_0_1"/>
<evidence type="ECO:0000313" key="1">
    <source>
        <dbReference type="EMBL" id="ESN94732.1"/>
    </source>
</evidence>
<dbReference type="EMBL" id="AMQM01007080">
    <property type="status" value="NOT_ANNOTATED_CDS"/>
    <property type="molecule type" value="Genomic_DNA"/>
</dbReference>
<evidence type="ECO:0000313" key="2">
    <source>
        <dbReference type="EnsemblMetazoa" id="HelroP147126"/>
    </source>
</evidence>
<dbReference type="GeneID" id="20196870"/>
<sequence length="73" mass="8217">EFNSYLANPSKNIESLFSYLSVCASFIKLNSTLPNSAVVERLSSVAGQILADKRCRLSDDHTNKMIFLRNHLK</sequence>
<proteinExistence type="predicted"/>
<organism evidence="2 3">
    <name type="scientific">Helobdella robusta</name>
    <name type="common">Californian leech</name>
    <dbReference type="NCBI Taxonomy" id="6412"/>
    <lineage>
        <taxon>Eukaryota</taxon>
        <taxon>Metazoa</taxon>
        <taxon>Spiralia</taxon>
        <taxon>Lophotrochozoa</taxon>
        <taxon>Annelida</taxon>
        <taxon>Clitellata</taxon>
        <taxon>Hirudinea</taxon>
        <taxon>Rhynchobdellida</taxon>
        <taxon>Glossiphoniidae</taxon>
        <taxon>Helobdella</taxon>
    </lineage>
</organism>
<dbReference type="InParanoid" id="T1EJX0"/>
<dbReference type="EMBL" id="KB097563">
    <property type="protein sequence ID" value="ESN94732.1"/>
    <property type="molecule type" value="Genomic_DNA"/>
</dbReference>
<keyword evidence="3" id="KW-1185">Reference proteome</keyword>
<reference evidence="2" key="3">
    <citation type="submission" date="2015-06" db="UniProtKB">
        <authorList>
            <consortium name="EnsemblMetazoa"/>
        </authorList>
    </citation>
    <scope>IDENTIFICATION</scope>
</reference>
<dbReference type="RefSeq" id="XP_009027099.1">
    <property type="nucleotide sequence ID" value="XM_009028851.1"/>
</dbReference>
<accession>T1EJX0</accession>
<gene>
    <name evidence="2" type="primary">20196870</name>
    <name evidence="1" type="ORF">HELRODRAFT_147126</name>
</gene>